<protein>
    <recommendedName>
        <fullName evidence="1">Zinc-ribbon domain-containing protein</fullName>
    </recommendedName>
</protein>
<keyword evidence="3" id="KW-1185">Reference proteome</keyword>
<dbReference type="EMBL" id="BMFK01000004">
    <property type="protein sequence ID" value="GGE80772.1"/>
    <property type="molecule type" value="Genomic_DNA"/>
</dbReference>
<dbReference type="AlphaFoldDB" id="A0A917AVS3"/>
<reference evidence="2" key="1">
    <citation type="journal article" date="2014" name="Int. J. Syst. Evol. Microbiol.">
        <title>Complete genome sequence of Corynebacterium casei LMG S-19264T (=DSM 44701T), isolated from a smear-ripened cheese.</title>
        <authorList>
            <consortium name="US DOE Joint Genome Institute (JGI-PGF)"/>
            <person name="Walter F."/>
            <person name="Albersmeier A."/>
            <person name="Kalinowski J."/>
            <person name="Ruckert C."/>
        </authorList>
    </citation>
    <scope>NUCLEOTIDE SEQUENCE</scope>
    <source>
        <strain evidence="2">CGMCC 1.12698</strain>
    </source>
</reference>
<evidence type="ECO:0000313" key="3">
    <source>
        <dbReference type="Proteomes" id="UP000605259"/>
    </source>
</evidence>
<comment type="caution">
    <text evidence="2">The sequence shown here is derived from an EMBL/GenBank/DDBJ whole genome shotgun (WGS) entry which is preliminary data.</text>
</comment>
<dbReference type="RefSeq" id="WP_188389581.1">
    <property type="nucleotide sequence ID" value="NZ_BMFK01000004.1"/>
</dbReference>
<sequence length="87" mass="9591">MNCPSCQSVNTENAKFCGKCGAKLQESNTGASPSSVEQQVNVEREVSAVQHEQNIQVEKAKKLAGNYVEFCKEVMISPQRFLQNKAL</sequence>
<name>A0A917AVS3_9BACI</name>
<evidence type="ECO:0000313" key="2">
    <source>
        <dbReference type="EMBL" id="GGE80772.1"/>
    </source>
</evidence>
<dbReference type="Proteomes" id="UP000605259">
    <property type="component" value="Unassembled WGS sequence"/>
</dbReference>
<feature type="domain" description="Zinc-ribbon" evidence="1">
    <location>
        <begin position="3"/>
        <end position="24"/>
    </location>
</feature>
<organism evidence="2 3">
    <name type="scientific">Priestia taiwanensis</name>
    <dbReference type="NCBI Taxonomy" id="1347902"/>
    <lineage>
        <taxon>Bacteria</taxon>
        <taxon>Bacillati</taxon>
        <taxon>Bacillota</taxon>
        <taxon>Bacilli</taxon>
        <taxon>Bacillales</taxon>
        <taxon>Bacillaceae</taxon>
        <taxon>Priestia</taxon>
    </lineage>
</organism>
<evidence type="ECO:0000259" key="1">
    <source>
        <dbReference type="Pfam" id="PF13240"/>
    </source>
</evidence>
<gene>
    <name evidence="2" type="ORF">GCM10007140_32840</name>
</gene>
<reference evidence="2" key="2">
    <citation type="submission" date="2020-09" db="EMBL/GenBank/DDBJ databases">
        <authorList>
            <person name="Sun Q."/>
            <person name="Zhou Y."/>
        </authorList>
    </citation>
    <scope>NUCLEOTIDE SEQUENCE</scope>
    <source>
        <strain evidence="2">CGMCC 1.12698</strain>
    </source>
</reference>
<proteinExistence type="predicted"/>
<accession>A0A917AVS3</accession>
<dbReference type="Pfam" id="PF13240">
    <property type="entry name" value="Zn_Ribbon_1"/>
    <property type="match status" value="1"/>
</dbReference>
<dbReference type="InterPro" id="IPR026870">
    <property type="entry name" value="Zinc_ribbon_dom"/>
</dbReference>